<keyword evidence="4" id="KW-1185">Reference proteome</keyword>
<dbReference type="SUPFAM" id="SSF53850">
    <property type="entry name" value="Periplasmic binding protein-like II"/>
    <property type="match status" value="1"/>
</dbReference>
<dbReference type="Pfam" id="PF12727">
    <property type="entry name" value="PBP_like"/>
    <property type="match status" value="1"/>
</dbReference>
<dbReference type="InterPro" id="IPR024370">
    <property type="entry name" value="PBP_domain"/>
</dbReference>
<dbReference type="NCBIfam" id="TIGR01764">
    <property type="entry name" value="excise"/>
    <property type="match status" value="1"/>
</dbReference>
<dbReference type="PANTHER" id="PTHR38431:SF1">
    <property type="entry name" value="BLL2305 PROTEIN"/>
    <property type="match status" value="1"/>
</dbReference>
<dbReference type="EMBL" id="SNVJ01000010">
    <property type="protein sequence ID" value="MXP64191.1"/>
    <property type="molecule type" value="Genomic_DNA"/>
</dbReference>
<feature type="domain" description="Helix-turn-helix" evidence="2">
    <location>
        <begin position="29"/>
        <end position="77"/>
    </location>
</feature>
<organism evidence="3 4">
    <name type="scientific">Teichococcus coralli</name>
    <dbReference type="NCBI Taxonomy" id="2545983"/>
    <lineage>
        <taxon>Bacteria</taxon>
        <taxon>Pseudomonadati</taxon>
        <taxon>Pseudomonadota</taxon>
        <taxon>Alphaproteobacteria</taxon>
        <taxon>Acetobacterales</taxon>
        <taxon>Roseomonadaceae</taxon>
        <taxon>Roseomonas</taxon>
    </lineage>
</organism>
<feature type="domain" description="PBP" evidence="1">
    <location>
        <begin position="105"/>
        <end position="289"/>
    </location>
</feature>
<accession>A0A845BAJ0</accession>
<gene>
    <name evidence="3" type="ORF">E0493_12640</name>
</gene>
<name>A0A845BAJ0_9PROT</name>
<evidence type="ECO:0000259" key="1">
    <source>
        <dbReference type="Pfam" id="PF12727"/>
    </source>
</evidence>
<dbReference type="InterPro" id="IPR041657">
    <property type="entry name" value="HTH_17"/>
</dbReference>
<evidence type="ECO:0000313" key="4">
    <source>
        <dbReference type="Proteomes" id="UP000460715"/>
    </source>
</evidence>
<proteinExistence type="predicted"/>
<evidence type="ECO:0000313" key="3">
    <source>
        <dbReference type="EMBL" id="MXP64191.1"/>
    </source>
</evidence>
<comment type="caution">
    <text evidence="3">The sequence shown here is derived from an EMBL/GenBank/DDBJ whole genome shotgun (WGS) entry which is preliminary data.</text>
</comment>
<dbReference type="InterPro" id="IPR010093">
    <property type="entry name" value="SinI_DNA-bd"/>
</dbReference>
<evidence type="ECO:0000259" key="2">
    <source>
        <dbReference type="Pfam" id="PF12728"/>
    </source>
</evidence>
<protein>
    <submittedName>
        <fullName evidence="3">Helix-turn-helix domain-containing protein</fullName>
    </submittedName>
</protein>
<reference evidence="3 4" key="1">
    <citation type="submission" date="2019-03" db="EMBL/GenBank/DDBJ databases">
        <title>Roseomonas sp. a novel Roseomonas species isolated from Sea whip Gorgonian.</title>
        <authorList>
            <person name="Li F."/>
            <person name="Pan X."/>
            <person name="Huang S."/>
            <person name="Li Z."/>
            <person name="Meng B."/>
        </authorList>
    </citation>
    <scope>NUCLEOTIDE SEQUENCE [LARGE SCALE GENOMIC DNA]</scope>
    <source>
        <strain evidence="3 4">M0104</strain>
    </source>
</reference>
<dbReference type="AlphaFoldDB" id="A0A845BAJ0"/>
<sequence>MARQTPHPTPLPGLHNAPPAGFCLRMPDFLTLKEAALLLRLSERALYDLARQRRLPAVFLAGKWVFPRALLLRWMAREAGPQATRLDPPPILAGSHDPLLDWAVRQSGCGLAIAGGGSLSGLEALAEGRALAAAVHLPDPDGGAFNEASVRDLLPDAQAVGLVWAWREQGLILPAGNPRGLTGIADLTRPEIRVIGRQSRAGSHLLLMHLLAEAGIRLETIRFVAPPALAEDEVAAAVAEGRAEAGFGIRAEAMARGLSFLPLVRERFDLVARAQDWFSPQLQALLTFARSGGFAGRAERLTGYDIGTTGSVAFRA</sequence>
<dbReference type="PANTHER" id="PTHR38431">
    <property type="entry name" value="BLL2305 PROTEIN"/>
    <property type="match status" value="1"/>
</dbReference>
<dbReference type="Proteomes" id="UP000460715">
    <property type="component" value="Unassembled WGS sequence"/>
</dbReference>
<dbReference type="GO" id="GO:0003677">
    <property type="term" value="F:DNA binding"/>
    <property type="evidence" value="ECO:0007669"/>
    <property type="project" value="InterPro"/>
</dbReference>
<dbReference type="Pfam" id="PF12728">
    <property type="entry name" value="HTH_17"/>
    <property type="match status" value="1"/>
</dbReference>